<dbReference type="OrthoDB" id="5740960at2"/>
<dbReference type="Pfam" id="PF02798">
    <property type="entry name" value="GST_N"/>
    <property type="match status" value="1"/>
</dbReference>
<dbReference type="InterPro" id="IPR036249">
    <property type="entry name" value="Thioredoxin-like_sf"/>
</dbReference>
<dbReference type="RefSeq" id="WP_092859963.1">
    <property type="nucleotide sequence ID" value="NZ_FOQH01000005.1"/>
</dbReference>
<accession>A0A1I3GEW5</accession>
<protein>
    <submittedName>
        <fullName evidence="4">Glutathione S-transferase</fullName>
    </submittedName>
</protein>
<dbReference type="EMBL" id="FOQH01000005">
    <property type="protein sequence ID" value="SFI21782.1"/>
    <property type="molecule type" value="Genomic_DNA"/>
</dbReference>
<dbReference type="Gene3D" id="3.40.30.10">
    <property type="entry name" value="Glutaredoxin"/>
    <property type="match status" value="1"/>
</dbReference>
<proteinExistence type="inferred from homology"/>
<evidence type="ECO:0000259" key="3">
    <source>
        <dbReference type="PROSITE" id="PS50405"/>
    </source>
</evidence>
<keyword evidence="5" id="KW-1185">Reference proteome</keyword>
<dbReference type="Pfam" id="PF00043">
    <property type="entry name" value="GST_C"/>
    <property type="match status" value="1"/>
</dbReference>
<feature type="domain" description="GST C-terminal" evidence="3">
    <location>
        <begin position="85"/>
        <end position="201"/>
    </location>
</feature>
<sequence>MRICYAPNTRAVRIVWLLNELGLDYELERYRLGDPAMRGPELAKSHPLGRVPVLHDGEVSLYESGAIVQYILARHAPGKLAPSVESEDFPRYLQWFHYAEGMIMPPVNTLVVETILLPEAKRNAANAIRAEKLLARMLDAVEQGLEGREYLAGEFSAADIMCGHACIVGSSRLTDRAGRPNLSAYVERLKARPALAAAWDA</sequence>
<dbReference type="InterPro" id="IPR004046">
    <property type="entry name" value="GST_C"/>
</dbReference>
<comment type="similarity">
    <text evidence="1">Belongs to the GST superfamily.</text>
</comment>
<dbReference type="SFLD" id="SFLDG00358">
    <property type="entry name" value="Main_(cytGST)"/>
    <property type="match status" value="1"/>
</dbReference>
<dbReference type="InterPro" id="IPR010987">
    <property type="entry name" value="Glutathione-S-Trfase_C-like"/>
</dbReference>
<dbReference type="PROSITE" id="PS50405">
    <property type="entry name" value="GST_CTER"/>
    <property type="match status" value="1"/>
</dbReference>
<dbReference type="PANTHER" id="PTHR44051:SF9">
    <property type="entry name" value="GLUTATHIONE S-TRANSFERASE 1"/>
    <property type="match status" value="1"/>
</dbReference>
<dbReference type="STRING" id="1114924.SAMN05216258_105117"/>
<dbReference type="Gene3D" id="1.20.1050.10">
    <property type="match status" value="1"/>
</dbReference>
<feature type="domain" description="GST N-terminal" evidence="2">
    <location>
        <begin position="1"/>
        <end position="79"/>
    </location>
</feature>
<gene>
    <name evidence="4" type="ORF">SAMN05216258_105117</name>
</gene>
<evidence type="ECO:0000313" key="4">
    <source>
        <dbReference type="EMBL" id="SFI21782.1"/>
    </source>
</evidence>
<dbReference type="CDD" id="cd03046">
    <property type="entry name" value="GST_N_GTT1_like"/>
    <property type="match status" value="1"/>
</dbReference>
<dbReference type="Proteomes" id="UP000199377">
    <property type="component" value="Unassembled WGS sequence"/>
</dbReference>
<dbReference type="AlphaFoldDB" id="A0A1I3GEW5"/>
<reference evidence="4 5" key="1">
    <citation type="submission" date="2016-10" db="EMBL/GenBank/DDBJ databases">
        <authorList>
            <person name="de Groot N.N."/>
        </authorList>
    </citation>
    <scope>NUCLEOTIDE SEQUENCE [LARGE SCALE GENOMIC DNA]</scope>
    <source>
        <strain evidence="4 5">CGMCC 1.11030</strain>
    </source>
</reference>
<dbReference type="InterPro" id="IPR040079">
    <property type="entry name" value="Glutathione_S-Trfase"/>
</dbReference>
<dbReference type="PROSITE" id="PS50404">
    <property type="entry name" value="GST_NTER"/>
    <property type="match status" value="1"/>
</dbReference>
<dbReference type="SFLD" id="SFLDS00019">
    <property type="entry name" value="Glutathione_Transferase_(cytos"/>
    <property type="match status" value="1"/>
</dbReference>
<evidence type="ECO:0000256" key="1">
    <source>
        <dbReference type="RuleBase" id="RU003494"/>
    </source>
</evidence>
<dbReference type="SUPFAM" id="SSF47616">
    <property type="entry name" value="GST C-terminal domain-like"/>
    <property type="match status" value="1"/>
</dbReference>
<dbReference type="GO" id="GO:0016740">
    <property type="term" value="F:transferase activity"/>
    <property type="evidence" value="ECO:0007669"/>
    <property type="project" value="UniProtKB-KW"/>
</dbReference>
<dbReference type="InterPro" id="IPR036282">
    <property type="entry name" value="Glutathione-S-Trfase_C_sf"/>
</dbReference>
<evidence type="ECO:0000259" key="2">
    <source>
        <dbReference type="PROSITE" id="PS50404"/>
    </source>
</evidence>
<dbReference type="InterPro" id="IPR004045">
    <property type="entry name" value="Glutathione_S-Trfase_N"/>
</dbReference>
<organism evidence="4 5">
    <name type="scientific">Albimonas pacifica</name>
    <dbReference type="NCBI Taxonomy" id="1114924"/>
    <lineage>
        <taxon>Bacteria</taxon>
        <taxon>Pseudomonadati</taxon>
        <taxon>Pseudomonadota</taxon>
        <taxon>Alphaproteobacteria</taxon>
        <taxon>Rhodobacterales</taxon>
        <taxon>Paracoccaceae</taxon>
        <taxon>Albimonas</taxon>
    </lineage>
</organism>
<dbReference type="SFLD" id="SFLDG01150">
    <property type="entry name" value="Main.1:_Beta-like"/>
    <property type="match status" value="1"/>
</dbReference>
<keyword evidence="4" id="KW-0808">Transferase</keyword>
<name>A0A1I3GEW5_9RHOB</name>
<dbReference type="PANTHER" id="PTHR44051">
    <property type="entry name" value="GLUTATHIONE S-TRANSFERASE-RELATED"/>
    <property type="match status" value="1"/>
</dbReference>
<dbReference type="SUPFAM" id="SSF52833">
    <property type="entry name" value="Thioredoxin-like"/>
    <property type="match status" value="1"/>
</dbReference>
<evidence type="ECO:0000313" key="5">
    <source>
        <dbReference type="Proteomes" id="UP000199377"/>
    </source>
</evidence>